<dbReference type="Pfam" id="PF01047">
    <property type="entry name" value="MarR"/>
    <property type="match status" value="1"/>
</dbReference>
<evidence type="ECO:0000313" key="3">
    <source>
        <dbReference type="Proteomes" id="UP000008871"/>
    </source>
</evidence>
<reference evidence="2 3" key="1">
    <citation type="journal article" date="2006" name="Nat. Biotechnol.">
        <title>Genome sequence of the ubiquitous hydrocarbon-degrading marine bacterium Alcanivorax borkumensis.</title>
        <authorList>
            <person name="Schneiker S."/>
            <person name="Martins dos Santos V.A.P."/>
            <person name="Bartels D."/>
            <person name="Bekel T."/>
            <person name="Brecht M."/>
            <person name="Buhrmester J."/>
            <person name="Chernikova T.N."/>
            <person name="Denaro R."/>
            <person name="Ferrer M."/>
            <person name="Gertler C."/>
            <person name="Goesmann A."/>
            <person name="Golyshina O.V."/>
            <person name="Kaminski F."/>
            <person name="Khachane A.N."/>
            <person name="Lang S."/>
            <person name="Linke B."/>
            <person name="McHardy A.C."/>
            <person name="Meyer F."/>
            <person name="Nechitaylo T."/>
            <person name="Puehler A."/>
            <person name="Regenhardt D."/>
            <person name="Rupp O."/>
            <person name="Sabirova J.S."/>
            <person name="Selbitschka W."/>
            <person name="Yakimov M.M."/>
            <person name="Timmis K.N."/>
            <person name="Vorhoelter F.-J."/>
            <person name="Weidner S."/>
            <person name="Kaiser O."/>
            <person name="Golyshin P.N."/>
        </authorList>
    </citation>
    <scope>NUCLEOTIDE SEQUENCE [LARGE SCALE GENOMIC DNA]</scope>
    <source>
        <strain evidence="3">ATCC 700651 / DSM 11573 / NCIMB 13689 / SK2</strain>
    </source>
</reference>
<keyword evidence="3" id="KW-1185">Reference proteome</keyword>
<dbReference type="SUPFAM" id="SSF46785">
    <property type="entry name" value="Winged helix' DNA-binding domain"/>
    <property type="match status" value="1"/>
</dbReference>
<dbReference type="PROSITE" id="PS50995">
    <property type="entry name" value="HTH_MARR_2"/>
    <property type="match status" value="1"/>
</dbReference>
<dbReference type="InterPro" id="IPR000835">
    <property type="entry name" value="HTH_MarR-typ"/>
</dbReference>
<accession>Q0VMK1</accession>
<sequence>MSHYGHITLLSREFSAMARHEDVLIALRQIIRATDLYSRKLSKVSGLTSPQLLIMQAISAHGEMTMGDLANEVSLSQATVTTILDRLEKRELLGRKRGEQDKRRVYAHLTSAGLDIIKKAPTPLQDEFIERFDRLEDWEQSLILSSLQRVAAMMNAGDIDASPVLDLGAIDRAQPAVDMNVRRNANSFSKTDQK</sequence>
<organism evidence="2 3">
    <name type="scientific">Alcanivorax borkumensis (strain ATCC 700651 / DSM 11573 / NCIMB 13689 / SK2)</name>
    <dbReference type="NCBI Taxonomy" id="393595"/>
    <lineage>
        <taxon>Bacteria</taxon>
        <taxon>Pseudomonadati</taxon>
        <taxon>Pseudomonadota</taxon>
        <taxon>Gammaproteobacteria</taxon>
        <taxon>Oceanospirillales</taxon>
        <taxon>Alcanivoracaceae</taxon>
        <taxon>Alcanivorax</taxon>
    </lineage>
</organism>
<proteinExistence type="predicted"/>
<dbReference type="PANTHER" id="PTHR33164:SF89">
    <property type="entry name" value="MARR FAMILY REGULATORY PROTEIN"/>
    <property type="match status" value="1"/>
</dbReference>
<dbReference type="PRINTS" id="PR00598">
    <property type="entry name" value="HTHMARR"/>
</dbReference>
<dbReference type="SMART" id="SM00347">
    <property type="entry name" value="HTH_MARR"/>
    <property type="match status" value="1"/>
</dbReference>
<gene>
    <name evidence="2" type="ordered locus">ABO_2149</name>
</gene>
<evidence type="ECO:0000259" key="1">
    <source>
        <dbReference type="PROSITE" id="PS50995"/>
    </source>
</evidence>
<dbReference type="InterPro" id="IPR039422">
    <property type="entry name" value="MarR/SlyA-like"/>
</dbReference>
<name>Q0VMK1_ALCBS</name>
<dbReference type="STRING" id="393595.ABO_2149"/>
<feature type="domain" description="HTH marR-type" evidence="1">
    <location>
        <begin position="20"/>
        <end position="152"/>
    </location>
</feature>
<protein>
    <submittedName>
        <fullName evidence="2">Transcriptional regulator, MarR family</fullName>
    </submittedName>
</protein>
<dbReference type="AlphaFoldDB" id="Q0VMK1"/>
<dbReference type="InterPro" id="IPR036388">
    <property type="entry name" value="WH-like_DNA-bd_sf"/>
</dbReference>
<evidence type="ECO:0000313" key="2">
    <source>
        <dbReference type="EMBL" id="CAL17597.1"/>
    </source>
</evidence>
<dbReference type="Gene3D" id="1.10.10.10">
    <property type="entry name" value="Winged helix-like DNA-binding domain superfamily/Winged helix DNA-binding domain"/>
    <property type="match status" value="1"/>
</dbReference>
<dbReference type="KEGG" id="abo:ABO_2149"/>
<dbReference type="Proteomes" id="UP000008871">
    <property type="component" value="Chromosome"/>
</dbReference>
<dbReference type="PANTHER" id="PTHR33164">
    <property type="entry name" value="TRANSCRIPTIONAL REGULATOR, MARR FAMILY"/>
    <property type="match status" value="1"/>
</dbReference>
<dbReference type="GO" id="GO:0006950">
    <property type="term" value="P:response to stress"/>
    <property type="evidence" value="ECO:0007669"/>
    <property type="project" value="TreeGrafter"/>
</dbReference>
<dbReference type="EMBL" id="AM286690">
    <property type="protein sequence ID" value="CAL17597.1"/>
    <property type="molecule type" value="Genomic_DNA"/>
</dbReference>
<dbReference type="HOGENOM" id="CLU_083287_27_7_6"/>
<dbReference type="InterPro" id="IPR036390">
    <property type="entry name" value="WH_DNA-bd_sf"/>
</dbReference>
<dbReference type="GO" id="GO:0003700">
    <property type="term" value="F:DNA-binding transcription factor activity"/>
    <property type="evidence" value="ECO:0007669"/>
    <property type="project" value="InterPro"/>
</dbReference>
<dbReference type="eggNOG" id="COG1846">
    <property type="taxonomic scope" value="Bacteria"/>
</dbReference>